<organism evidence="1 2">
    <name type="scientific">Lachnospira eligens</name>
    <dbReference type="NCBI Taxonomy" id="39485"/>
    <lineage>
        <taxon>Bacteria</taxon>
        <taxon>Bacillati</taxon>
        <taxon>Bacillota</taxon>
        <taxon>Clostridia</taxon>
        <taxon>Lachnospirales</taxon>
        <taxon>Lachnospiraceae</taxon>
        <taxon>Lachnospira</taxon>
    </lineage>
</organism>
<dbReference type="RefSeq" id="WP_118362804.1">
    <property type="nucleotide sequence ID" value="NZ_QSHM01000010.1"/>
</dbReference>
<protein>
    <submittedName>
        <fullName evidence="1">Uncharacterized protein</fullName>
    </submittedName>
</protein>
<evidence type="ECO:0000313" key="2">
    <source>
        <dbReference type="Proteomes" id="UP000285844"/>
    </source>
</evidence>
<dbReference type="Proteomes" id="UP000285844">
    <property type="component" value="Unassembled WGS sequence"/>
</dbReference>
<dbReference type="EMBL" id="QSHM01000010">
    <property type="protein sequence ID" value="RHC12576.1"/>
    <property type="molecule type" value="Genomic_DNA"/>
</dbReference>
<gene>
    <name evidence="1" type="ORF">DW858_09410</name>
</gene>
<name>A0A413YU37_9FIRM</name>
<proteinExistence type="predicted"/>
<comment type="caution">
    <text evidence="1">The sequence shown here is derived from an EMBL/GenBank/DDBJ whole genome shotgun (WGS) entry which is preliminary data.</text>
</comment>
<dbReference type="AlphaFoldDB" id="A0A413YU37"/>
<sequence>MKLIIEMPEEFEIHFMQDKFEDFFIRIIGDMSRNVPSLCGVDEKEIAEMFKTAFLNSKVVNNDVNEAAEYLEKGKERNKAIEDSKRAVAKAICIGCGYLKETECTYTGQNCRTSKPMLEVAMKALDKLKAGDS</sequence>
<evidence type="ECO:0000313" key="1">
    <source>
        <dbReference type="EMBL" id="RHC12576.1"/>
    </source>
</evidence>
<reference evidence="1 2" key="1">
    <citation type="submission" date="2018-08" db="EMBL/GenBank/DDBJ databases">
        <title>A genome reference for cultivated species of the human gut microbiota.</title>
        <authorList>
            <person name="Zou Y."/>
            <person name="Xue W."/>
            <person name="Luo G."/>
        </authorList>
    </citation>
    <scope>NUCLEOTIDE SEQUENCE [LARGE SCALE GENOMIC DNA]</scope>
    <source>
        <strain evidence="1 2">AM37-3BH</strain>
    </source>
</reference>
<accession>A0A413YU37</accession>